<comment type="caution">
    <text evidence="8">The sequence shown here is derived from an EMBL/GenBank/DDBJ whole genome shotgun (WGS) entry which is preliminary data.</text>
</comment>
<keyword evidence="5 7" id="KW-0472">Membrane</keyword>
<dbReference type="RefSeq" id="WP_213630903.1">
    <property type="nucleotide sequence ID" value="NZ_JAUCBM010000018.1"/>
</dbReference>
<organism evidence="8 9">
    <name type="scientific">Pseudochrobactrum kiredjianiae</name>
    <dbReference type="NCBI Taxonomy" id="386305"/>
    <lineage>
        <taxon>Bacteria</taxon>
        <taxon>Pseudomonadati</taxon>
        <taxon>Pseudomonadota</taxon>
        <taxon>Alphaproteobacteria</taxon>
        <taxon>Hyphomicrobiales</taxon>
        <taxon>Brucellaceae</taxon>
        <taxon>Pseudochrobactrum</taxon>
    </lineage>
</organism>
<name>A0ABW3UZ57_9HYPH</name>
<feature type="transmembrane region" description="Helical" evidence="7">
    <location>
        <begin position="169"/>
        <end position="189"/>
    </location>
</feature>
<evidence type="ECO:0000256" key="4">
    <source>
        <dbReference type="ARBA" id="ARBA00022989"/>
    </source>
</evidence>
<evidence type="ECO:0000256" key="2">
    <source>
        <dbReference type="ARBA" id="ARBA00007802"/>
    </source>
</evidence>
<gene>
    <name evidence="8" type="ORF">ACFQ35_00070</name>
</gene>
<sequence>MENDFIGKLLENLDAIGGNFTSNAFMAFERDIMPLINILVILYVIFYGIRLLMGATSISAAEVCIHVVKVVGVATLATNWSMFNDLIYSWIISVPDGIGQLVLNAAGGSTTKTTNGLSAIVQQATTINHAFNDAAGWTKFGPILFGIFVLAISYFLVGVALMLLMISKVALWILIGTAPIFITCYLFNVSRKLTDGWLTQVMAYSLMPIFTYGACAIIIATMRTAIKDQDYSGIALDELASLGAIFILVCLAGLYILFTIQTMTQGVVGTVMISAGDFASRARRMSYGAASSTVSTTARGIRKAYNRYSRGGGSNGGSVSNASREALARQVQNHSRPR</sequence>
<comment type="similarity">
    <text evidence="2">Belongs to the TrbL/VirB6 family.</text>
</comment>
<keyword evidence="9" id="KW-1185">Reference proteome</keyword>
<feature type="transmembrane region" description="Helical" evidence="7">
    <location>
        <begin position="239"/>
        <end position="258"/>
    </location>
</feature>
<feature type="transmembrane region" description="Helical" evidence="7">
    <location>
        <begin position="32"/>
        <end position="49"/>
    </location>
</feature>
<protein>
    <submittedName>
        <fullName evidence="8">Type IV secretion system protein</fullName>
    </submittedName>
</protein>
<reference evidence="9" key="1">
    <citation type="journal article" date="2019" name="Int. J. Syst. Evol. Microbiol.">
        <title>The Global Catalogue of Microorganisms (GCM) 10K type strain sequencing project: providing services to taxonomists for standard genome sequencing and annotation.</title>
        <authorList>
            <consortium name="The Broad Institute Genomics Platform"/>
            <consortium name="The Broad Institute Genome Sequencing Center for Infectious Disease"/>
            <person name="Wu L."/>
            <person name="Ma J."/>
        </authorList>
    </citation>
    <scope>NUCLEOTIDE SEQUENCE [LARGE SCALE GENOMIC DNA]</scope>
    <source>
        <strain evidence="9">CCUG 49584</strain>
    </source>
</reference>
<evidence type="ECO:0000313" key="9">
    <source>
        <dbReference type="Proteomes" id="UP001597263"/>
    </source>
</evidence>
<dbReference type="EMBL" id="JBHTMA010000001">
    <property type="protein sequence ID" value="MFD1225584.1"/>
    <property type="molecule type" value="Genomic_DNA"/>
</dbReference>
<accession>A0ABW3UZ57</accession>
<evidence type="ECO:0000256" key="6">
    <source>
        <dbReference type="SAM" id="MobiDB-lite"/>
    </source>
</evidence>
<feature type="transmembrane region" description="Helical" evidence="7">
    <location>
        <begin position="201"/>
        <end position="219"/>
    </location>
</feature>
<evidence type="ECO:0000313" key="8">
    <source>
        <dbReference type="EMBL" id="MFD1225584.1"/>
    </source>
</evidence>
<feature type="region of interest" description="Disordered" evidence="6">
    <location>
        <begin position="306"/>
        <end position="338"/>
    </location>
</feature>
<evidence type="ECO:0000256" key="3">
    <source>
        <dbReference type="ARBA" id="ARBA00022692"/>
    </source>
</evidence>
<evidence type="ECO:0000256" key="7">
    <source>
        <dbReference type="SAM" id="Phobius"/>
    </source>
</evidence>
<dbReference type="InterPro" id="IPR007688">
    <property type="entry name" value="Conjugal_tfr_TrbL/VirB6"/>
</dbReference>
<proteinExistence type="inferred from homology"/>
<keyword evidence="4 7" id="KW-1133">Transmembrane helix</keyword>
<comment type="subcellular location">
    <subcellularLocation>
        <location evidence="1">Membrane</location>
        <topology evidence="1">Multi-pass membrane protein</topology>
    </subcellularLocation>
</comment>
<evidence type="ECO:0000256" key="5">
    <source>
        <dbReference type="ARBA" id="ARBA00023136"/>
    </source>
</evidence>
<dbReference type="Pfam" id="PF04610">
    <property type="entry name" value="TrbL"/>
    <property type="match status" value="1"/>
</dbReference>
<feature type="transmembrane region" description="Helical" evidence="7">
    <location>
        <begin position="143"/>
        <end position="163"/>
    </location>
</feature>
<evidence type="ECO:0000256" key="1">
    <source>
        <dbReference type="ARBA" id="ARBA00004141"/>
    </source>
</evidence>
<dbReference type="Proteomes" id="UP001597263">
    <property type="component" value="Unassembled WGS sequence"/>
</dbReference>
<keyword evidence="3 7" id="KW-0812">Transmembrane</keyword>